<sequence>MKIDVRELNEIVSENIVMLKKEYENLNIAMNATTNFTVETQEFFKGKTADASRAYLQEAYKPVQQKALEVNKLMTKILSEYIADAEAQFGANGMIDIQSIEMEYKRSFNQVSDDEMREYRDLNNLIQEANEFTYFQSSNLGFFEELHHDALTEITNIRMKLEDFETKWNVELSKAEKLQKELDWMLTQVNDNKIIPTSYQAGTLPFGKPFKSRDEFDTVQEYYQYVVEWAVANGKAKEIIVDGQRYYEFTDTFYYENYNKEVNGTLVMTEVNGEMILFVQRKDIESAVSVPFGVFYPDPFQRLANGGETDGTIKLYHWKSKDIPEGLSVPNEELKAMADFFADTQNSYDAGMAILKYLAHNKNPEKLSFTDTELDKVATNWSGGKNRFDFAGEVEAHADMLTDSILTELAAKPMDKIDRPGNTDEEKEQGYYHAASIADMQKGEDGMMNKSFNSIWGSGQYSAYLQNLMHGQENTPKAKKRSFPRQ</sequence>
<gene>
    <name evidence="3" type="ordered locus">lin1211</name>
</gene>
<evidence type="ECO:0000313" key="4">
    <source>
        <dbReference type="Proteomes" id="UP000002513"/>
    </source>
</evidence>
<protein>
    <submittedName>
        <fullName evidence="3">Lin1211 protein</fullName>
    </submittedName>
</protein>
<dbReference type="RefSeq" id="WP_010990833.1">
    <property type="nucleotide sequence ID" value="NC_003212.1"/>
</dbReference>
<dbReference type="Proteomes" id="UP000002513">
    <property type="component" value="Chromosome"/>
</dbReference>
<dbReference type="OrthoDB" id="3261089at2"/>
<reference evidence="3 4" key="1">
    <citation type="journal article" date="2001" name="Science">
        <title>Comparative genomics of Listeria species.</title>
        <authorList>
            <person name="Glaser P."/>
            <person name="Frangeul L."/>
            <person name="Buchrieser C."/>
            <person name="Rusniok C."/>
            <person name="Amend A."/>
            <person name="Baquero F."/>
            <person name="Berche P."/>
            <person name="Bloecker H."/>
            <person name="Brandt P."/>
            <person name="Chakraborty T."/>
            <person name="Charbit A."/>
            <person name="Chetouani F."/>
            <person name="Couve E."/>
            <person name="de Daruvar A."/>
            <person name="Dehoux P."/>
            <person name="Domann E."/>
            <person name="Dominguez-Bernal G."/>
            <person name="Duchaud E."/>
            <person name="Durant L."/>
            <person name="Dussurget O."/>
            <person name="Entian K.-D."/>
            <person name="Fsihi H."/>
            <person name="Garcia-del Portillo F."/>
            <person name="Garrido P."/>
            <person name="Gautier L."/>
            <person name="Goebel W."/>
            <person name="Gomez-Lopez N."/>
            <person name="Hain T."/>
            <person name="Hauf J."/>
            <person name="Jackson D."/>
            <person name="Jones L.-M."/>
            <person name="Kaerst U."/>
            <person name="Kreft J."/>
            <person name="Kuhn M."/>
            <person name="Kunst F."/>
            <person name="Kurapkat G."/>
            <person name="Madueno E."/>
            <person name="Maitournam A."/>
            <person name="Mata Vicente J."/>
            <person name="Ng E."/>
            <person name="Nedjari H."/>
            <person name="Nordsiek G."/>
            <person name="Novella S."/>
            <person name="de Pablos B."/>
            <person name="Perez-Diaz J.-C."/>
            <person name="Purcell R."/>
            <person name="Remmel B."/>
            <person name="Rose M."/>
            <person name="Schlueter T."/>
            <person name="Simoes N."/>
            <person name="Tierrez A."/>
            <person name="Vazquez-Boland J.-A."/>
            <person name="Voss H."/>
            <person name="Wehland J."/>
            <person name="Cossart P."/>
        </authorList>
    </citation>
    <scope>NUCLEOTIDE SEQUENCE [LARGE SCALE GENOMIC DNA]</scope>
    <source>
        <strain evidence="4">ATCC BAA-680 / CLIP 11262</strain>
    </source>
</reference>
<dbReference type="Pfam" id="PF04740">
    <property type="entry name" value="LXG"/>
    <property type="match status" value="1"/>
</dbReference>
<dbReference type="HOGENOM" id="CLU_561189_0_0_9"/>
<comment type="similarity">
    <text evidence="1">In the N-terminal section; belongs to the LXG family.</text>
</comment>
<evidence type="ECO:0000259" key="2">
    <source>
        <dbReference type="PROSITE" id="PS51756"/>
    </source>
</evidence>
<organism evidence="3 4">
    <name type="scientific">Listeria innocua serovar 6a (strain ATCC BAA-680 / CLIP 11262)</name>
    <dbReference type="NCBI Taxonomy" id="272626"/>
    <lineage>
        <taxon>Bacteria</taxon>
        <taxon>Bacillati</taxon>
        <taxon>Bacillota</taxon>
        <taxon>Bacilli</taxon>
        <taxon>Bacillales</taxon>
        <taxon>Listeriaceae</taxon>
        <taxon>Listeria</taxon>
    </lineage>
</organism>
<evidence type="ECO:0000256" key="1">
    <source>
        <dbReference type="ARBA" id="ARBA00034117"/>
    </source>
</evidence>
<dbReference type="PROSITE" id="PS51756">
    <property type="entry name" value="LXG"/>
    <property type="match status" value="1"/>
</dbReference>
<dbReference type="EMBL" id="AL596168">
    <property type="protein sequence ID" value="CAC96442.1"/>
    <property type="molecule type" value="Genomic_DNA"/>
</dbReference>
<evidence type="ECO:0000313" key="3">
    <source>
        <dbReference type="EMBL" id="CAC96442.1"/>
    </source>
</evidence>
<dbReference type="STRING" id="272626.gene:17565542"/>
<name>Q92CG1_LISIN</name>
<accession>Q92CG1</accession>
<dbReference type="InterPro" id="IPR006829">
    <property type="entry name" value="LXG_dom"/>
</dbReference>
<dbReference type="AlphaFoldDB" id="Q92CG1"/>
<dbReference type="KEGG" id="lin:lin1211"/>
<feature type="domain" description="LXG" evidence="2">
    <location>
        <begin position="1"/>
        <end position="236"/>
    </location>
</feature>
<dbReference type="PIR" id="AB1584">
    <property type="entry name" value="AB1584"/>
</dbReference>
<proteinExistence type="inferred from homology"/>